<proteinExistence type="predicted"/>
<gene>
    <name evidence="1" type="ORF">VMF7928_02463</name>
</gene>
<name>A0ABM9A538_9VIBR</name>
<evidence type="ECO:0000313" key="2">
    <source>
        <dbReference type="Proteomes" id="UP000838748"/>
    </source>
</evidence>
<dbReference type="Proteomes" id="UP000838748">
    <property type="component" value="Unassembled WGS sequence"/>
</dbReference>
<dbReference type="EMBL" id="CAKLDM010000002">
    <property type="protein sequence ID" value="CAH0539806.1"/>
    <property type="molecule type" value="Genomic_DNA"/>
</dbReference>
<sequence>MIEFSRFRVKFYPPEKDDTEGCQLVELVH</sequence>
<protein>
    <submittedName>
        <fullName evidence="1">Uncharacterized protein</fullName>
    </submittedName>
</protein>
<organism evidence="1 2">
    <name type="scientific">Vibrio marisflavi CECT 7928</name>
    <dbReference type="NCBI Taxonomy" id="634439"/>
    <lineage>
        <taxon>Bacteria</taxon>
        <taxon>Pseudomonadati</taxon>
        <taxon>Pseudomonadota</taxon>
        <taxon>Gammaproteobacteria</taxon>
        <taxon>Vibrionales</taxon>
        <taxon>Vibrionaceae</taxon>
        <taxon>Vibrio</taxon>
    </lineage>
</organism>
<keyword evidence="2" id="KW-1185">Reference proteome</keyword>
<accession>A0ABM9A538</accession>
<reference evidence="1" key="1">
    <citation type="submission" date="2021-11" db="EMBL/GenBank/DDBJ databases">
        <authorList>
            <person name="Rodrigo-Torres L."/>
            <person name="Arahal R. D."/>
            <person name="Lucena T."/>
        </authorList>
    </citation>
    <scope>NUCLEOTIDE SEQUENCE</scope>
    <source>
        <strain evidence="1">CECT 7928</strain>
    </source>
</reference>
<evidence type="ECO:0000313" key="1">
    <source>
        <dbReference type="EMBL" id="CAH0539806.1"/>
    </source>
</evidence>
<comment type="caution">
    <text evidence="1">The sequence shown here is derived from an EMBL/GenBank/DDBJ whole genome shotgun (WGS) entry which is preliminary data.</text>
</comment>